<dbReference type="Gene3D" id="3.30.70.260">
    <property type="match status" value="1"/>
</dbReference>
<dbReference type="EMBL" id="BDRX01000148">
    <property type="protein sequence ID" value="GBF99176.1"/>
    <property type="molecule type" value="Genomic_DNA"/>
</dbReference>
<dbReference type="InParanoid" id="A0A2V0PHD3"/>
<evidence type="ECO:0000313" key="2">
    <source>
        <dbReference type="EMBL" id="GBF99176.1"/>
    </source>
</evidence>
<evidence type="ECO:0000256" key="1">
    <source>
        <dbReference type="SAM" id="MobiDB-lite"/>
    </source>
</evidence>
<name>A0A2V0PHD3_9CHLO</name>
<feature type="compositionally biased region" description="Low complexity" evidence="1">
    <location>
        <begin position="18"/>
        <end position="45"/>
    </location>
</feature>
<accession>A0A2V0PHD3</accession>
<dbReference type="OrthoDB" id="43442at2759"/>
<dbReference type="SUPFAM" id="SSF117991">
    <property type="entry name" value="YbeD/HP0495-like"/>
    <property type="match status" value="1"/>
</dbReference>
<dbReference type="InterPro" id="IPR007454">
    <property type="entry name" value="UPF0250_YbeD-like"/>
</dbReference>
<dbReference type="Proteomes" id="UP000247498">
    <property type="component" value="Unassembled WGS sequence"/>
</dbReference>
<proteinExistence type="predicted"/>
<gene>
    <name evidence="2" type="ORF">Rsub_11621</name>
</gene>
<sequence>MRTAQLPSSRAQQRPGPASSSGSGVRRQRQARAPPVQCSAAAGDNGSSGSGSGNNSLDDGASVSASKLRYNKDLPIRHHNPEAADHLVPTELPERLQDIRLSDDGLLIDGKTGRVINSLGATRFDVKVAALRGDLDPKPWEENTERAPGVLMQSLITWPADYTFSVVGASAGGCPEGRHADFEADVLTTVARLTEVPLPLPDGAVTRRPRLGGKYVSLSITVKVRAAEIVHAVCKELASDPRVKMSF</sequence>
<organism evidence="2 3">
    <name type="scientific">Raphidocelis subcapitata</name>
    <dbReference type="NCBI Taxonomy" id="307507"/>
    <lineage>
        <taxon>Eukaryota</taxon>
        <taxon>Viridiplantae</taxon>
        <taxon>Chlorophyta</taxon>
        <taxon>core chlorophytes</taxon>
        <taxon>Chlorophyceae</taxon>
        <taxon>CS clade</taxon>
        <taxon>Sphaeropleales</taxon>
        <taxon>Selenastraceae</taxon>
        <taxon>Raphidocelis</taxon>
    </lineage>
</organism>
<dbReference type="AlphaFoldDB" id="A0A2V0PHD3"/>
<dbReference type="Pfam" id="PF04359">
    <property type="entry name" value="DUF493"/>
    <property type="match status" value="1"/>
</dbReference>
<feature type="region of interest" description="Disordered" evidence="1">
    <location>
        <begin position="1"/>
        <end position="61"/>
    </location>
</feature>
<comment type="caution">
    <text evidence="2">The sequence shown here is derived from an EMBL/GenBank/DDBJ whole genome shotgun (WGS) entry which is preliminary data.</text>
</comment>
<reference evidence="2 3" key="1">
    <citation type="journal article" date="2018" name="Sci. Rep.">
        <title>Raphidocelis subcapitata (=Pseudokirchneriella subcapitata) provides an insight into genome evolution and environmental adaptations in the Sphaeropleales.</title>
        <authorList>
            <person name="Suzuki S."/>
            <person name="Yamaguchi H."/>
            <person name="Nakajima N."/>
            <person name="Kawachi M."/>
        </authorList>
    </citation>
    <scope>NUCLEOTIDE SEQUENCE [LARGE SCALE GENOMIC DNA]</scope>
    <source>
        <strain evidence="2 3">NIES-35</strain>
    </source>
</reference>
<feature type="compositionally biased region" description="Polar residues" evidence="1">
    <location>
        <begin position="1"/>
        <end position="12"/>
    </location>
</feature>
<dbReference type="InterPro" id="IPR027471">
    <property type="entry name" value="YbeD-like_sf"/>
</dbReference>
<keyword evidence="3" id="KW-1185">Reference proteome</keyword>
<protein>
    <submittedName>
        <fullName evidence="2">Uncharacterized protein</fullName>
    </submittedName>
</protein>
<evidence type="ECO:0000313" key="3">
    <source>
        <dbReference type="Proteomes" id="UP000247498"/>
    </source>
</evidence>